<evidence type="ECO:0000313" key="10">
    <source>
        <dbReference type="Proteomes" id="UP000680866"/>
    </source>
</evidence>
<evidence type="ECO:0000259" key="8">
    <source>
        <dbReference type="PROSITE" id="PS50850"/>
    </source>
</evidence>
<dbReference type="SUPFAM" id="SSF103473">
    <property type="entry name" value="MFS general substrate transporter"/>
    <property type="match status" value="1"/>
</dbReference>
<dbReference type="Pfam" id="PF07690">
    <property type="entry name" value="MFS_1"/>
    <property type="match status" value="1"/>
</dbReference>
<dbReference type="EMBL" id="AP023359">
    <property type="protein sequence ID" value="BCJ69182.1"/>
    <property type="molecule type" value="Genomic_DNA"/>
</dbReference>
<gene>
    <name evidence="9" type="ORF">Prubr_62030</name>
</gene>
<feature type="transmembrane region" description="Helical" evidence="7">
    <location>
        <begin position="74"/>
        <end position="95"/>
    </location>
</feature>
<feature type="region of interest" description="Disordered" evidence="6">
    <location>
        <begin position="1"/>
        <end position="64"/>
    </location>
</feature>
<dbReference type="InterPro" id="IPR036259">
    <property type="entry name" value="MFS_trans_sf"/>
</dbReference>
<feature type="transmembrane region" description="Helical" evidence="7">
    <location>
        <begin position="566"/>
        <end position="587"/>
    </location>
</feature>
<evidence type="ECO:0000256" key="1">
    <source>
        <dbReference type="ARBA" id="ARBA00004651"/>
    </source>
</evidence>
<feature type="compositionally biased region" description="Low complexity" evidence="6">
    <location>
        <begin position="27"/>
        <end position="62"/>
    </location>
</feature>
<dbReference type="Pfam" id="PF01694">
    <property type="entry name" value="Rhomboid"/>
    <property type="match status" value="1"/>
</dbReference>
<dbReference type="CDD" id="cd06173">
    <property type="entry name" value="MFS_MefA_like"/>
    <property type="match status" value="1"/>
</dbReference>
<sequence>MREPAPEVSTAGTVVTAGPAGPPPAGPAAGTPHTATGTKDPVPATDAPPAAGHQPPAGAVRPAPRRTDRLGTGFWALFAAMFVANLGSGITTVAFPWLAADLTRDPLLLAGVGVAAELPWLLFSLPAGVLVDRYEHRRLISSTHLGRALVVGLLAVVLFADVASIWVVYLVAFTIGALTVLNENATQTILPRIVRPSQLNRANSNLVLADTTGGVFLGPAIGGLLLTVAVTLPFAVDAALYLLAAGLILLVTASARKAAPATGAATAPPVGTALGPVPAAGATAGAAEATATTEATPGTDPAAAPAGRSLRTEMAQGARYFWNHHVLRQLGIFLGLLNLASAIILGTQVLFAQEILNLNAAQYGVLFAVGAVGAAAGAGLAPMLESRLGARRVLLLTLFGNSAVSLTIGFTSSALLVAFALTVGAGLAVVWNVVTISYRQRIVPEHMLGRVNSIYRLLAWGPLSAGSLIGGLVVKLGEPLLGRESALRAPLFLSGALTAVLICYALIRLRDGIWSRDRNAVYGPDDPTSEEEDGMAEDQLTDERPGGTAAPPAPAFGGTGGADRPVLKTLISVNVLIAVAGLVMIGLEEGLTPAAAIWDGVSPLHLATEMNGPAVDRGEVWRLVSSMFVHYGLAHLVANMVMLGLAGWKLEPLLGSRRFLELYLLSGLGAGIATYLFTHDALTAGASGANFGVFAALLLVCLKLRRRSVLAIVLLAFGVVTTFAIPGMAIAAHIAGLLVGTVVAAGYALPTGDRRDRLQVAVPVGTLVVLLLVAVVALLL</sequence>
<dbReference type="AlphaFoldDB" id="A0A810N6J8"/>
<dbReference type="Gene3D" id="1.20.1540.10">
    <property type="entry name" value="Rhomboid-like"/>
    <property type="match status" value="1"/>
</dbReference>
<feature type="region of interest" description="Disordered" evidence="6">
    <location>
        <begin position="522"/>
        <end position="559"/>
    </location>
</feature>
<dbReference type="KEGG" id="pry:Prubr_62030"/>
<feature type="domain" description="Major facilitator superfamily (MFS) profile" evidence="8">
    <location>
        <begin position="73"/>
        <end position="513"/>
    </location>
</feature>
<evidence type="ECO:0000256" key="4">
    <source>
        <dbReference type="ARBA" id="ARBA00022989"/>
    </source>
</evidence>
<dbReference type="PANTHER" id="PTHR23513:SF6">
    <property type="entry name" value="MAJOR FACILITATOR SUPERFAMILY ASSOCIATED DOMAIN-CONTAINING PROTEIN"/>
    <property type="match status" value="1"/>
</dbReference>
<reference evidence="9" key="1">
    <citation type="submission" date="2020-08" db="EMBL/GenBank/DDBJ databases">
        <title>Whole genome shotgun sequence of Polymorphospora rubra NBRC 101157.</title>
        <authorList>
            <person name="Komaki H."/>
            <person name="Tamura T."/>
        </authorList>
    </citation>
    <scope>NUCLEOTIDE SEQUENCE</scope>
    <source>
        <strain evidence="9">NBRC 101157</strain>
    </source>
</reference>
<dbReference type="InterPro" id="IPR022764">
    <property type="entry name" value="Peptidase_S54_rhomboid_dom"/>
</dbReference>
<dbReference type="PROSITE" id="PS50850">
    <property type="entry name" value="MFS"/>
    <property type="match status" value="1"/>
</dbReference>
<dbReference type="InterPro" id="IPR035952">
    <property type="entry name" value="Rhomboid-like_sf"/>
</dbReference>
<feature type="transmembrane region" description="Helical" evidence="7">
    <location>
        <begin position="107"/>
        <end position="131"/>
    </location>
</feature>
<feature type="transmembrane region" description="Helical" evidence="7">
    <location>
        <begin position="684"/>
        <end position="702"/>
    </location>
</feature>
<feature type="transmembrane region" description="Helical" evidence="7">
    <location>
        <begin position="330"/>
        <end position="351"/>
    </location>
</feature>
<feature type="transmembrane region" description="Helical" evidence="7">
    <location>
        <begin position="486"/>
        <end position="507"/>
    </location>
</feature>
<feature type="transmembrane region" description="Helical" evidence="7">
    <location>
        <begin position="761"/>
        <end position="779"/>
    </location>
</feature>
<dbReference type="InterPro" id="IPR011701">
    <property type="entry name" value="MFS"/>
</dbReference>
<keyword evidence="2" id="KW-1003">Cell membrane</keyword>
<feature type="transmembrane region" description="Helical" evidence="7">
    <location>
        <begin position="416"/>
        <end position="434"/>
    </location>
</feature>
<feature type="compositionally biased region" description="Low complexity" evidence="6">
    <location>
        <begin position="10"/>
        <end position="19"/>
    </location>
</feature>
<keyword evidence="5 7" id="KW-0472">Membrane</keyword>
<evidence type="ECO:0000256" key="2">
    <source>
        <dbReference type="ARBA" id="ARBA00022475"/>
    </source>
</evidence>
<organism evidence="9 10">
    <name type="scientific">Polymorphospora rubra</name>
    <dbReference type="NCBI Taxonomy" id="338584"/>
    <lineage>
        <taxon>Bacteria</taxon>
        <taxon>Bacillati</taxon>
        <taxon>Actinomycetota</taxon>
        <taxon>Actinomycetes</taxon>
        <taxon>Micromonosporales</taxon>
        <taxon>Micromonosporaceae</taxon>
        <taxon>Polymorphospora</taxon>
    </lineage>
</organism>
<feature type="transmembrane region" description="Helical" evidence="7">
    <location>
        <begin position="731"/>
        <end position="749"/>
    </location>
</feature>
<keyword evidence="10" id="KW-1185">Reference proteome</keyword>
<feature type="compositionally biased region" description="Acidic residues" evidence="6">
    <location>
        <begin position="527"/>
        <end position="540"/>
    </location>
</feature>
<dbReference type="GO" id="GO:0004252">
    <property type="term" value="F:serine-type endopeptidase activity"/>
    <property type="evidence" value="ECO:0007669"/>
    <property type="project" value="InterPro"/>
</dbReference>
<dbReference type="GO" id="GO:0022857">
    <property type="term" value="F:transmembrane transporter activity"/>
    <property type="evidence" value="ECO:0007669"/>
    <property type="project" value="InterPro"/>
</dbReference>
<name>A0A810N6J8_9ACTN</name>
<evidence type="ECO:0000256" key="7">
    <source>
        <dbReference type="SAM" id="Phobius"/>
    </source>
</evidence>
<protein>
    <recommendedName>
        <fullName evidence="8">Major facilitator superfamily (MFS) profile domain-containing protein</fullName>
    </recommendedName>
</protein>
<dbReference type="GO" id="GO:0005886">
    <property type="term" value="C:plasma membrane"/>
    <property type="evidence" value="ECO:0007669"/>
    <property type="project" value="UniProtKB-SubCell"/>
</dbReference>
<feature type="region of interest" description="Disordered" evidence="6">
    <location>
        <begin position="285"/>
        <end position="306"/>
    </location>
</feature>
<proteinExistence type="predicted"/>
<comment type="subcellular location">
    <subcellularLocation>
        <location evidence="1">Cell membrane</location>
        <topology evidence="1">Multi-pass membrane protein</topology>
    </subcellularLocation>
</comment>
<feature type="transmembrane region" description="Helical" evidence="7">
    <location>
        <begin position="628"/>
        <end position="648"/>
    </location>
</feature>
<accession>A0A810N6J8</accession>
<evidence type="ECO:0000256" key="6">
    <source>
        <dbReference type="SAM" id="MobiDB-lite"/>
    </source>
</evidence>
<dbReference type="SUPFAM" id="SSF144091">
    <property type="entry name" value="Rhomboid-like"/>
    <property type="match status" value="1"/>
</dbReference>
<feature type="transmembrane region" description="Helical" evidence="7">
    <location>
        <begin position="660"/>
        <end position="678"/>
    </location>
</feature>
<dbReference type="InterPro" id="IPR020846">
    <property type="entry name" value="MFS_dom"/>
</dbReference>
<dbReference type="RefSeq" id="WP_212818331.1">
    <property type="nucleotide sequence ID" value="NZ_AP023359.1"/>
</dbReference>
<evidence type="ECO:0000256" key="3">
    <source>
        <dbReference type="ARBA" id="ARBA00022692"/>
    </source>
</evidence>
<feature type="transmembrane region" description="Helical" evidence="7">
    <location>
        <begin position="709"/>
        <end position="725"/>
    </location>
</feature>
<keyword evidence="3 7" id="KW-0812">Transmembrane</keyword>
<dbReference type="PANTHER" id="PTHR23513">
    <property type="entry name" value="INTEGRAL MEMBRANE EFFLUX PROTEIN-RELATED"/>
    <property type="match status" value="1"/>
</dbReference>
<feature type="transmembrane region" description="Helical" evidence="7">
    <location>
        <begin position="363"/>
        <end position="381"/>
    </location>
</feature>
<feature type="transmembrane region" description="Helical" evidence="7">
    <location>
        <begin position="393"/>
        <end position="410"/>
    </location>
</feature>
<feature type="transmembrane region" description="Helical" evidence="7">
    <location>
        <begin position="238"/>
        <end position="255"/>
    </location>
</feature>
<dbReference type="Gene3D" id="1.20.1250.20">
    <property type="entry name" value="MFS general substrate transporter like domains"/>
    <property type="match status" value="2"/>
</dbReference>
<feature type="transmembrane region" description="Helical" evidence="7">
    <location>
        <begin position="454"/>
        <end position="474"/>
    </location>
</feature>
<dbReference type="Proteomes" id="UP000680866">
    <property type="component" value="Chromosome"/>
</dbReference>
<keyword evidence="4 7" id="KW-1133">Transmembrane helix</keyword>
<evidence type="ECO:0000256" key="5">
    <source>
        <dbReference type="ARBA" id="ARBA00023136"/>
    </source>
</evidence>
<evidence type="ECO:0000313" key="9">
    <source>
        <dbReference type="EMBL" id="BCJ69182.1"/>
    </source>
</evidence>